<dbReference type="EMBL" id="BMHO01000001">
    <property type="protein sequence ID" value="GGD38613.1"/>
    <property type="molecule type" value="Genomic_DNA"/>
</dbReference>
<name>A0A917DGL1_9MICO</name>
<comment type="caution">
    <text evidence="1">The sequence shown here is derived from an EMBL/GenBank/DDBJ whole genome shotgun (WGS) entry which is preliminary data.</text>
</comment>
<evidence type="ECO:0000313" key="2">
    <source>
        <dbReference type="Proteomes" id="UP000633205"/>
    </source>
</evidence>
<keyword evidence="2" id="KW-1185">Reference proteome</keyword>
<accession>A0A917DGL1</accession>
<proteinExistence type="predicted"/>
<gene>
    <name evidence="1" type="ORF">GCM10010915_19300</name>
</gene>
<dbReference type="RefSeq" id="WP_188712037.1">
    <property type="nucleotide sequence ID" value="NZ_BMHO01000001.1"/>
</dbReference>
<evidence type="ECO:0000313" key="1">
    <source>
        <dbReference type="EMBL" id="GGD38613.1"/>
    </source>
</evidence>
<evidence type="ECO:0008006" key="3">
    <source>
        <dbReference type="Google" id="ProtNLM"/>
    </source>
</evidence>
<reference evidence="1" key="2">
    <citation type="submission" date="2020-09" db="EMBL/GenBank/DDBJ databases">
        <authorList>
            <person name="Sun Q."/>
            <person name="Zhou Y."/>
        </authorList>
    </citation>
    <scope>NUCLEOTIDE SEQUENCE</scope>
    <source>
        <strain evidence="1">CGMCC 1.15152</strain>
    </source>
</reference>
<dbReference type="SUPFAM" id="SSF55729">
    <property type="entry name" value="Acyl-CoA N-acyltransferases (Nat)"/>
    <property type="match status" value="1"/>
</dbReference>
<dbReference type="InterPro" id="IPR016181">
    <property type="entry name" value="Acyl_CoA_acyltransferase"/>
</dbReference>
<sequence>MQLWILSGNDRARAFYERHGFRADGVEFVDPASDGIVEVRMVLSAALKSEEAGNGITHQKLTWSR</sequence>
<dbReference type="Proteomes" id="UP000633205">
    <property type="component" value="Unassembled WGS sequence"/>
</dbReference>
<reference evidence="1" key="1">
    <citation type="journal article" date="2014" name="Int. J. Syst. Evol. Microbiol.">
        <title>Complete genome sequence of Corynebacterium casei LMG S-19264T (=DSM 44701T), isolated from a smear-ripened cheese.</title>
        <authorList>
            <consortium name="US DOE Joint Genome Institute (JGI-PGF)"/>
            <person name="Walter F."/>
            <person name="Albersmeier A."/>
            <person name="Kalinowski J."/>
            <person name="Ruckert C."/>
        </authorList>
    </citation>
    <scope>NUCLEOTIDE SEQUENCE</scope>
    <source>
        <strain evidence="1">CGMCC 1.15152</strain>
    </source>
</reference>
<protein>
    <recommendedName>
        <fullName evidence="3">N-acetyltransferase domain-containing protein</fullName>
    </recommendedName>
</protein>
<organism evidence="1 2">
    <name type="scientific">Microbacterium faecale</name>
    <dbReference type="NCBI Taxonomy" id="1804630"/>
    <lineage>
        <taxon>Bacteria</taxon>
        <taxon>Bacillati</taxon>
        <taxon>Actinomycetota</taxon>
        <taxon>Actinomycetes</taxon>
        <taxon>Micrococcales</taxon>
        <taxon>Microbacteriaceae</taxon>
        <taxon>Microbacterium</taxon>
    </lineage>
</organism>
<dbReference type="AlphaFoldDB" id="A0A917DGL1"/>
<dbReference type="Gene3D" id="3.40.630.30">
    <property type="match status" value="1"/>
</dbReference>